<evidence type="ECO:0000313" key="1">
    <source>
        <dbReference type="EMBL" id="KAF9507546.1"/>
    </source>
</evidence>
<reference evidence="1" key="1">
    <citation type="journal article" date="2020" name="Nat. Commun.">
        <title>Large-scale genome sequencing of mycorrhizal fungi provides insights into the early evolution of symbiotic traits.</title>
        <authorList>
            <person name="Miyauchi S."/>
            <person name="Kiss E."/>
            <person name="Kuo A."/>
            <person name="Drula E."/>
            <person name="Kohler A."/>
            <person name="Sanchez-Garcia M."/>
            <person name="Morin E."/>
            <person name="Andreopoulos B."/>
            <person name="Barry K.W."/>
            <person name="Bonito G."/>
            <person name="Buee M."/>
            <person name="Carver A."/>
            <person name="Chen C."/>
            <person name="Cichocki N."/>
            <person name="Clum A."/>
            <person name="Culley D."/>
            <person name="Crous P.W."/>
            <person name="Fauchery L."/>
            <person name="Girlanda M."/>
            <person name="Hayes R.D."/>
            <person name="Keri Z."/>
            <person name="LaButti K."/>
            <person name="Lipzen A."/>
            <person name="Lombard V."/>
            <person name="Magnuson J."/>
            <person name="Maillard F."/>
            <person name="Murat C."/>
            <person name="Nolan M."/>
            <person name="Ohm R.A."/>
            <person name="Pangilinan J."/>
            <person name="Pereira M.F."/>
            <person name="Perotto S."/>
            <person name="Peter M."/>
            <person name="Pfister S."/>
            <person name="Riley R."/>
            <person name="Sitrit Y."/>
            <person name="Stielow J.B."/>
            <person name="Szollosi G."/>
            <person name="Zifcakova L."/>
            <person name="Stursova M."/>
            <person name="Spatafora J.W."/>
            <person name="Tedersoo L."/>
            <person name="Vaario L.M."/>
            <person name="Yamada A."/>
            <person name="Yan M."/>
            <person name="Wang P."/>
            <person name="Xu J."/>
            <person name="Bruns T."/>
            <person name="Baldrian P."/>
            <person name="Vilgalys R."/>
            <person name="Dunand C."/>
            <person name="Henrissat B."/>
            <person name="Grigoriev I.V."/>
            <person name="Hibbett D."/>
            <person name="Nagy L.G."/>
            <person name="Martin F.M."/>
        </authorList>
    </citation>
    <scope>NUCLEOTIDE SEQUENCE</scope>
    <source>
        <strain evidence="1">UP504</strain>
    </source>
</reference>
<sequence>MVHIKWGTIQTTEELLGIRGIQLAHRDEDIQATSNDVLQARIRSAQDYARRNENMLVDRNYQAGTIVLVFNSVLQMQHGRKGKYEWIGPYRVRHHHPVDPIN</sequence>
<dbReference type="AlphaFoldDB" id="A0A9P6DM40"/>
<organism evidence="1 2">
    <name type="scientific">Hydnum rufescens UP504</name>
    <dbReference type="NCBI Taxonomy" id="1448309"/>
    <lineage>
        <taxon>Eukaryota</taxon>
        <taxon>Fungi</taxon>
        <taxon>Dikarya</taxon>
        <taxon>Basidiomycota</taxon>
        <taxon>Agaricomycotina</taxon>
        <taxon>Agaricomycetes</taxon>
        <taxon>Cantharellales</taxon>
        <taxon>Hydnaceae</taxon>
        <taxon>Hydnum</taxon>
    </lineage>
</organism>
<proteinExistence type="predicted"/>
<accession>A0A9P6DM40</accession>
<gene>
    <name evidence="1" type="ORF">BS47DRAFT_1366600</name>
</gene>
<comment type="caution">
    <text evidence="1">The sequence shown here is derived from an EMBL/GenBank/DDBJ whole genome shotgun (WGS) entry which is preliminary data.</text>
</comment>
<name>A0A9P6DM40_9AGAM</name>
<dbReference type="EMBL" id="MU129078">
    <property type="protein sequence ID" value="KAF9507546.1"/>
    <property type="molecule type" value="Genomic_DNA"/>
</dbReference>
<evidence type="ECO:0000313" key="2">
    <source>
        <dbReference type="Proteomes" id="UP000886523"/>
    </source>
</evidence>
<dbReference type="Proteomes" id="UP000886523">
    <property type="component" value="Unassembled WGS sequence"/>
</dbReference>
<protein>
    <submittedName>
        <fullName evidence="1">Uncharacterized protein</fullName>
    </submittedName>
</protein>
<dbReference type="OrthoDB" id="8023605at2759"/>
<keyword evidence="2" id="KW-1185">Reference proteome</keyword>